<gene>
    <name evidence="1" type="ORF">JFY71_03165</name>
</gene>
<keyword evidence="2" id="KW-1185">Reference proteome</keyword>
<dbReference type="EMBL" id="CP066744">
    <property type="protein sequence ID" value="QQK08553.1"/>
    <property type="molecule type" value="Genomic_DNA"/>
</dbReference>
<name>A0AC61N0B5_9FIRM</name>
<reference evidence="1 2" key="1">
    <citation type="journal article" date="2022" name="Int. J. Syst. Evol. Microbiol.">
        <title>Miniphocaeibacter halophilus sp. nov., an ammonium-tolerant acetate-producing bacterium isolated from a biogas system.</title>
        <authorList>
            <person name="Schnurer A."/>
            <person name="Singh A."/>
            <person name="Bi S."/>
            <person name="Qiao W."/>
            <person name="Westerholm M."/>
        </authorList>
    </citation>
    <scope>NUCLEOTIDE SEQUENCE [LARGE SCALE GENOMIC DNA]</scope>
    <source>
        <strain evidence="1 2">AMB_01</strain>
    </source>
</reference>
<evidence type="ECO:0000313" key="1">
    <source>
        <dbReference type="EMBL" id="QQK08553.1"/>
    </source>
</evidence>
<accession>A0AC61N0B5</accession>
<proteinExistence type="predicted"/>
<dbReference type="Proteomes" id="UP000595814">
    <property type="component" value="Chromosome"/>
</dbReference>
<organism evidence="1 2">
    <name type="scientific">Miniphocaeibacter halophilus</name>
    <dbReference type="NCBI Taxonomy" id="2931922"/>
    <lineage>
        <taxon>Bacteria</taxon>
        <taxon>Bacillati</taxon>
        <taxon>Bacillota</taxon>
        <taxon>Tissierellia</taxon>
        <taxon>Tissierellales</taxon>
        <taxon>Peptoniphilaceae</taxon>
        <taxon>Miniphocaeibacter</taxon>
    </lineage>
</organism>
<evidence type="ECO:0000313" key="2">
    <source>
        <dbReference type="Proteomes" id="UP000595814"/>
    </source>
</evidence>
<sequence>MANSIFVRREEEKVQIEALKKSIRIYFEGDVDYNQRFNFIDYDISKDEDIKKVLDAFDNRYTIEDLNNLRKDIMLTAFNKENKLIFVYDGLGKFTKERKITLENYPENIKLGFPIDYWIEKSETINDSSTIALPTALKDSLVDIISAKNGFMVIRIMHNEFNWLEEGAMERLTKIIENSKKGTFIL</sequence>
<protein>
    <submittedName>
        <fullName evidence="1">Uncharacterized protein</fullName>
    </submittedName>
</protein>